<evidence type="ECO:0000256" key="1">
    <source>
        <dbReference type="SAM" id="Coils"/>
    </source>
</evidence>
<dbReference type="Proteomes" id="UP000483820">
    <property type="component" value="Chromosome IV"/>
</dbReference>
<accession>A0A6A5GYP5</accession>
<dbReference type="KEGG" id="crq:GCK72_015889"/>
<reference evidence="2 3" key="1">
    <citation type="submission" date="2019-12" db="EMBL/GenBank/DDBJ databases">
        <title>Chromosome-level assembly of the Caenorhabditis remanei genome.</title>
        <authorList>
            <person name="Teterina A.A."/>
            <person name="Willis J.H."/>
            <person name="Phillips P.C."/>
        </authorList>
    </citation>
    <scope>NUCLEOTIDE SEQUENCE [LARGE SCALE GENOMIC DNA]</scope>
    <source>
        <strain evidence="2 3">PX506</strain>
        <tissue evidence="2">Whole organism</tissue>
    </source>
</reference>
<dbReference type="CTD" id="78776195"/>
<feature type="coiled-coil region" evidence="1">
    <location>
        <begin position="8"/>
        <end position="42"/>
    </location>
</feature>
<dbReference type="AlphaFoldDB" id="A0A6A5GYP5"/>
<sequence length="321" mass="36927">MDPSNVHISQLQAECVRLNEEKEALKKQHAATETAKLGLEKQNAALIGTLEKINLAVQKLVEERDGYRRHIKVIYEADEKSRRHHERELNDKGQIIQTLTSQLANSKEESARKEEELQELHAQESSDKSQLIYNLNRRLCLEEQQYSEMIMVLQKKHAKNIEGMNLELQTLKAQQEQHAKELNDKDLVIQDLATRLSAAEQQTVEKIMELTNEQKKKNEEVVHVELGKLYVELQEAKKPQEALMARLAAKNKGIEYLTKQHEEKLAAKDSEIQNLTKMVLQGSKFPKGMNPNSESGNSDDDWIFRKHFGRADYHNLLGMSS</sequence>
<proteinExistence type="predicted"/>
<dbReference type="GeneID" id="78776195"/>
<dbReference type="RefSeq" id="XP_053585969.1">
    <property type="nucleotide sequence ID" value="XM_053731197.1"/>
</dbReference>
<keyword evidence="1" id="KW-0175">Coiled coil</keyword>
<evidence type="ECO:0000313" key="2">
    <source>
        <dbReference type="EMBL" id="KAF1759422.1"/>
    </source>
</evidence>
<name>A0A6A5GYP5_CAERE</name>
<dbReference type="EMBL" id="WUAV01000004">
    <property type="protein sequence ID" value="KAF1759422.1"/>
    <property type="molecule type" value="Genomic_DNA"/>
</dbReference>
<gene>
    <name evidence="2" type="ORF">GCK72_015889</name>
</gene>
<comment type="caution">
    <text evidence="2">The sequence shown here is derived from an EMBL/GenBank/DDBJ whole genome shotgun (WGS) entry which is preliminary data.</text>
</comment>
<feature type="coiled-coil region" evidence="1">
    <location>
        <begin position="154"/>
        <end position="220"/>
    </location>
</feature>
<protein>
    <submittedName>
        <fullName evidence="2">Uncharacterized protein</fullName>
    </submittedName>
</protein>
<evidence type="ECO:0000313" key="3">
    <source>
        <dbReference type="Proteomes" id="UP000483820"/>
    </source>
</evidence>
<organism evidence="2 3">
    <name type="scientific">Caenorhabditis remanei</name>
    <name type="common">Caenorhabditis vulgaris</name>
    <dbReference type="NCBI Taxonomy" id="31234"/>
    <lineage>
        <taxon>Eukaryota</taxon>
        <taxon>Metazoa</taxon>
        <taxon>Ecdysozoa</taxon>
        <taxon>Nematoda</taxon>
        <taxon>Chromadorea</taxon>
        <taxon>Rhabditida</taxon>
        <taxon>Rhabditina</taxon>
        <taxon>Rhabditomorpha</taxon>
        <taxon>Rhabditoidea</taxon>
        <taxon>Rhabditidae</taxon>
        <taxon>Peloderinae</taxon>
        <taxon>Caenorhabditis</taxon>
    </lineage>
</organism>
<feature type="coiled-coil region" evidence="1">
    <location>
        <begin position="96"/>
        <end position="123"/>
    </location>
</feature>